<keyword evidence="1" id="KW-0472">Membrane</keyword>
<keyword evidence="1" id="KW-1133">Transmembrane helix</keyword>
<feature type="transmembrane region" description="Helical" evidence="1">
    <location>
        <begin position="53"/>
        <end position="76"/>
    </location>
</feature>
<dbReference type="InterPro" id="IPR005804">
    <property type="entry name" value="FA_desaturase_dom"/>
</dbReference>
<dbReference type="Pfam" id="PF00487">
    <property type="entry name" value="FA_desaturase"/>
    <property type="match status" value="1"/>
</dbReference>
<sequence length="338" mass="39330">MDTSPNQHIQAIVQTIKTEEQRVRSQFSILAYQNILGALFLLVSLSGMLGVAWLYYISYLPAWLSIFTIALLTSIAHEVEHDLIHKLYFKRHPLIHNAMMLIVWLMRPNTVNPWYRRTIHLHHHKVSGTEQDLEERLVGNGAKNPVFRFIAIVDGLLGLIISRKQLQREVDGFGFFTVFNAGFPITTAYFGILYGFILFHGFDWLQQGTVTYPTWLIQGMVWVDFLMVILIAPNIIRSSSLNFVTSSMHYYGGVRNLLQQTQVLTHWVFAPFQLFCFNFGYTHTIHHFLPNQPFYIRQLISRRILPVMKRHGVRFNDIHSLQRANFYHATETASVKHE</sequence>
<dbReference type="EMBL" id="AHBZ03000012">
    <property type="protein sequence ID" value="KAF7775144.1"/>
    <property type="molecule type" value="Genomic_DNA"/>
</dbReference>
<feature type="domain" description="Fatty acid desaturase" evidence="2">
    <location>
        <begin position="59"/>
        <end position="317"/>
    </location>
</feature>
<accession>A0AAD4AM36</accession>
<feature type="transmembrane region" description="Helical" evidence="1">
    <location>
        <begin position="217"/>
        <end position="236"/>
    </location>
</feature>
<keyword evidence="1" id="KW-0812">Transmembrane</keyword>
<evidence type="ECO:0000313" key="3">
    <source>
        <dbReference type="EMBL" id="KAF7775144.1"/>
    </source>
</evidence>
<comment type="caution">
    <text evidence="3">The sequence shown here is derived from an EMBL/GenBank/DDBJ whole genome shotgun (WGS) entry which is preliminary data.</text>
</comment>
<name>A0AAD4AM36_9GAMM</name>
<gene>
    <name evidence="3" type="ORF">PCIT_a1262</name>
</gene>
<evidence type="ECO:0000259" key="2">
    <source>
        <dbReference type="Pfam" id="PF00487"/>
    </source>
</evidence>
<protein>
    <recommendedName>
        <fullName evidence="2">Fatty acid desaturase domain-containing protein</fullName>
    </recommendedName>
</protein>
<reference evidence="3" key="1">
    <citation type="journal article" date="2012" name="J. Bacteriol.">
        <title>Genome sequences of type strains of seven species of the marine bacterium Pseudoalteromonas.</title>
        <authorList>
            <person name="Xie B.B."/>
            <person name="Shu Y.L."/>
            <person name="Qin Q.L."/>
            <person name="Rong J.C."/>
            <person name="Zhang X.Y."/>
            <person name="Chen X.L."/>
            <person name="Shi M."/>
            <person name="He H.L."/>
            <person name="Zhou B.C."/>
            <person name="Zhang Y.Z."/>
        </authorList>
    </citation>
    <scope>NUCLEOTIDE SEQUENCE</scope>
    <source>
        <strain evidence="3">DSM 8771</strain>
    </source>
</reference>
<dbReference type="GO" id="GO:0006629">
    <property type="term" value="P:lipid metabolic process"/>
    <property type="evidence" value="ECO:0007669"/>
    <property type="project" value="InterPro"/>
</dbReference>
<dbReference type="RefSeq" id="WP_010364769.1">
    <property type="nucleotide sequence ID" value="NZ_AHBZ03000012.1"/>
</dbReference>
<feature type="transmembrane region" description="Helical" evidence="1">
    <location>
        <begin position="173"/>
        <end position="197"/>
    </location>
</feature>
<evidence type="ECO:0000256" key="1">
    <source>
        <dbReference type="SAM" id="Phobius"/>
    </source>
</evidence>
<dbReference type="Proteomes" id="UP000016487">
    <property type="component" value="Unassembled WGS sequence"/>
</dbReference>
<evidence type="ECO:0000313" key="4">
    <source>
        <dbReference type="Proteomes" id="UP000016487"/>
    </source>
</evidence>
<feature type="transmembrane region" description="Helical" evidence="1">
    <location>
        <begin position="27"/>
        <end position="47"/>
    </location>
</feature>
<reference evidence="3" key="2">
    <citation type="submission" date="2015-03" db="EMBL/GenBank/DDBJ databases">
        <title>Genome sequence of Pseudoalteromonas citrea.</title>
        <authorList>
            <person name="Xie B.-B."/>
            <person name="Rong J.-C."/>
            <person name="Qin Q.-L."/>
            <person name="Zhang Y.-Z."/>
        </authorList>
    </citation>
    <scope>NUCLEOTIDE SEQUENCE</scope>
    <source>
        <strain evidence="3">DSM 8771</strain>
    </source>
</reference>
<proteinExistence type="predicted"/>
<organism evidence="3 4">
    <name type="scientific">Pseudoalteromonas citrea</name>
    <dbReference type="NCBI Taxonomy" id="43655"/>
    <lineage>
        <taxon>Bacteria</taxon>
        <taxon>Pseudomonadati</taxon>
        <taxon>Pseudomonadota</taxon>
        <taxon>Gammaproteobacteria</taxon>
        <taxon>Alteromonadales</taxon>
        <taxon>Pseudoalteromonadaceae</taxon>
        <taxon>Pseudoalteromonas</taxon>
    </lineage>
</organism>
<dbReference type="AlphaFoldDB" id="A0AAD4AM36"/>